<evidence type="ECO:0000313" key="1">
    <source>
        <dbReference type="EMBL" id="EGU87396.1"/>
    </source>
</evidence>
<accession>F9F6R0</accession>
<reference evidence="1" key="1">
    <citation type="journal article" date="2012" name="Mol. Plant Microbe Interact.">
        <title>A highly conserved effector in Fusarium oxysporum is required for full virulence on Arabidopsis.</title>
        <authorList>
            <person name="Thatcher L.F."/>
            <person name="Gardiner D.M."/>
            <person name="Kazan K."/>
            <person name="Manners J."/>
        </authorList>
    </citation>
    <scope>NUCLEOTIDE SEQUENCE [LARGE SCALE GENOMIC DNA]</scope>
    <source>
        <strain evidence="1">Fo5176</strain>
    </source>
</reference>
<protein>
    <submittedName>
        <fullName evidence="1">Uncharacterized protein</fullName>
    </submittedName>
</protein>
<proteinExistence type="predicted"/>
<name>F9F6R0_FUSOF</name>
<comment type="caution">
    <text evidence="1">The sequence shown here is derived from an EMBL/GenBank/DDBJ whole genome shotgun (WGS) entry which is preliminary data.</text>
</comment>
<gene>
    <name evidence="1" type="ORF">FOXB_02085</name>
</gene>
<dbReference type="AlphaFoldDB" id="F9F6R0"/>
<dbReference type="EMBL" id="AFQF01000685">
    <property type="protein sequence ID" value="EGU87396.1"/>
    <property type="molecule type" value="Genomic_DNA"/>
</dbReference>
<organism evidence="1">
    <name type="scientific">Fusarium oxysporum (strain Fo5176)</name>
    <name type="common">Fusarium vascular wilt</name>
    <dbReference type="NCBI Taxonomy" id="660025"/>
    <lineage>
        <taxon>Eukaryota</taxon>
        <taxon>Fungi</taxon>
        <taxon>Dikarya</taxon>
        <taxon>Ascomycota</taxon>
        <taxon>Pezizomycotina</taxon>
        <taxon>Sordariomycetes</taxon>
        <taxon>Hypocreomycetidae</taxon>
        <taxon>Hypocreales</taxon>
        <taxon>Nectriaceae</taxon>
        <taxon>Fusarium</taxon>
        <taxon>Fusarium oxysporum species complex</taxon>
    </lineage>
</organism>
<sequence>MAKAAENWASKYKIFELQQDICDNLLLRPDNAPLIAALGLLGTGAIWCEFVPEQSTSPSNCRYMGIDFQRIREYLKAKYDWDLRLKGGRRSAATTEEGRTVGRELWLH</sequence>